<gene>
    <name evidence="10 12" type="primary">argE</name>
    <name evidence="12" type="ORF">BUCNMO_036</name>
</gene>
<dbReference type="PROSITE" id="PS00758">
    <property type="entry name" value="ARGE_DAPE_CPG2_1"/>
    <property type="match status" value="1"/>
</dbReference>
<feature type="domain" description="Peptidase M20 dimerisation" evidence="11">
    <location>
        <begin position="178"/>
        <end position="286"/>
    </location>
</feature>
<feature type="binding site" evidence="10">
    <location>
        <position position="356"/>
    </location>
    <ligand>
        <name>Zn(2+)</name>
        <dbReference type="ChEBI" id="CHEBI:29105"/>
        <label>2</label>
    </ligand>
</feature>
<comment type="catalytic activity">
    <reaction evidence="10">
        <text>N(2)-acetyl-L-ornithine + H2O = L-ornithine + acetate</text>
        <dbReference type="Rhea" id="RHEA:15941"/>
        <dbReference type="ChEBI" id="CHEBI:15377"/>
        <dbReference type="ChEBI" id="CHEBI:30089"/>
        <dbReference type="ChEBI" id="CHEBI:46911"/>
        <dbReference type="ChEBI" id="CHEBI:57805"/>
        <dbReference type="EC" id="3.5.1.16"/>
    </reaction>
</comment>
<proteinExistence type="inferred from homology"/>
<reference evidence="12 13" key="1">
    <citation type="journal article" date="2019" name="Proc. Natl. Acad. Sci. U.S.A.">
        <title>Exaggeration and cooption of innate immunity for social defense.</title>
        <authorList>
            <person name="Kutsukake M."/>
            <person name="Moriyama M."/>
            <person name="Shigenobu S."/>
            <person name="Meng X.-Y."/>
            <person name="Nikoh N."/>
            <person name="Noda C."/>
            <person name="Kobayashi S."/>
            <person name="Fukatsu T."/>
        </authorList>
    </citation>
    <scope>NUCLEOTIDE SEQUENCE [LARGE SCALE GENOMIC DNA]</scope>
    <source>
        <strain evidence="12 13">Nmo</strain>
    </source>
</reference>
<dbReference type="NCBIfam" id="TIGR01892">
    <property type="entry name" value="AcOrn-deacetyl"/>
    <property type="match status" value="1"/>
</dbReference>
<dbReference type="InterPro" id="IPR036264">
    <property type="entry name" value="Bact_exopeptidase_dim_dom"/>
</dbReference>
<evidence type="ECO:0000313" key="12">
    <source>
        <dbReference type="EMBL" id="BBI01055.1"/>
    </source>
</evidence>
<evidence type="ECO:0000256" key="9">
    <source>
        <dbReference type="ARBA" id="ARBA00023285"/>
    </source>
</evidence>
<evidence type="ECO:0000256" key="6">
    <source>
        <dbReference type="ARBA" id="ARBA00022723"/>
    </source>
</evidence>
<evidence type="ECO:0000259" key="11">
    <source>
        <dbReference type="Pfam" id="PF07687"/>
    </source>
</evidence>
<evidence type="ECO:0000313" key="13">
    <source>
        <dbReference type="Proteomes" id="UP000317544"/>
    </source>
</evidence>
<keyword evidence="6 10" id="KW-0479">Metal-binding</keyword>
<dbReference type="AlphaFoldDB" id="A0A455T9R7"/>
<keyword evidence="3 10" id="KW-0963">Cytoplasm</keyword>
<comment type="function">
    <text evidence="10">Catalyzes the hydrolysis of the amide bond of N(2)-acetylated L-amino acids. Cleaves the acetyl group from N-acetyl-L-ornithine to form L-ornithine, an intermediate in L-arginine biosynthesis pathway, and a branchpoint in the synthesis of polyamines.</text>
</comment>
<feature type="binding site" evidence="10">
    <location>
        <position position="113"/>
    </location>
    <ligand>
        <name>Zn(2+)</name>
        <dbReference type="ChEBI" id="CHEBI:29105"/>
        <label>1</label>
    </ligand>
</feature>
<evidence type="ECO:0000256" key="8">
    <source>
        <dbReference type="ARBA" id="ARBA00022833"/>
    </source>
</evidence>
<keyword evidence="9 10" id="KW-0170">Cobalt</keyword>
<dbReference type="InterPro" id="IPR050072">
    <property type="entry name" value="Peptidase_M20A"/>
</dbReference>
<evidence type="ECO:0000256" key="3">
    <source>
        <dbReference type="ARBA" id="ARBA00022490"/>
    </source>
</evidence>
<dbReference type="SUPFAM" id="SSF55031">
    <property type="entry name" value="Bacterial exopeptidase dimerisation domain"/>
    <property type="match status" value="1"/>
</dbReference>
<evidence type="ECO:0000256" key="7">
    <source>
        <dbReference type="ARBA" id="ARBA00022801"/>
    </source>
</evidence>
<dbReference type="EMBL" id="AP019379">
    <property type="protein sequence ID" value="BBI01055.1"/>
    <property type="molecule type" value="Genomic_DNA"/>
</dbReference>
<dbReference type="GO" id="GO:0008270">
    <property type="term" value="F:zinc ion binding"/>
    <property type="evidence" value="ECO:0007669"/>
    <property type="project" value="UniProtKB-UniRule"/>
</dbReference>
<accession>A0A455T9R7</accession>
<comment type="subcellular location">
    <subcellularLocation>
        <location evidence="1 10">Cytoplasm</location>
    </subcellularLocation>
</comment>
<dbReference type="RefSeq" id="WP_158344510.1">
    <property type="nucleotide sequence ID" value="NZ_AP019379.1"/>
</dbReference>
<comment type="pathway">
    <text evidence="10">Amino-acid biosynthesis; L-arginine biosynthesis; L-ornithine from N(2)-acetyl-L-ornithine (linear): step 1/1.</text>
</comment>
<feature type="binding site" evidence="10">
    <location>
        <position position="81"/>
    </location>
    <ligand>
        <name>Zn(2+)</name>
        <dbReference type="ChEBI" id="CHEBI:29105"/>
        <label>1</label>
    </ligand>
</feature>
<organism evidence="12 13">
    <name type="scientific">Buchnera aphidicola</name>
    <name type="common">Nipponaphis monzeni</name>
    <dbReference type="NCBI Taxonomy" id="2495405"/>
    <lineage>
        <taxon>Bacteria</taxon>
        <taxon>Pseudomonadati</taxon>
        <taxon>Pseudomonadota</taxon>
        <taxon>Gammaproteobacteria</taxon>
        <taxon>Enterobacterales</taxon>
        <taxon>Erwiniaceae</taxon>
        <taxon>Buchnera</taxon>
    </lineage>
</organism>
<keyword evidence="13" id="KW-1185">Reference proteome</keyword>
<comment type="subunit">
    <text evidence="10">Homodimer.</text>
</comment>
<dbReference type="InterPro" id="IPR001261">
    <property type="entry name" value="ArgE/DapE_CS"/>
</dbReference>
<name>A0A455T9R7_9GAMM</name>
<dbReference type="InterPro" id="IPR010169">
    <property type="entry name" value="AcOrn-deacetyl"/>
</dbReference>
<keyword evidence="4 10" id="KW-0055">Arginine biosynthesis</keyword>
<feature type="active site" evidence="10">
    <location>
        <position position="83"/>
    </location>
</feature>
<keyword evidence="7 10" id="KW-0378">Hydrolase</keyword>
<dbReference type="GO" id="GO:0008777">
    <property type="term" value="F:acetylornithine deacetylase activity"/>
    <property type="evidence" value="ECO:0007669"/>
    <property type="project" value="UniProtKB-UniRule"/>
</dbReference>
<dbReference type="Pfam" id="PF01546">
    <property type="entry name" value="Peptidase_M20"/>
    <property type="match status" value="1"/>
</dbReference>
<evidence type="ECO:0000256" key="10">
    <source>
        <dbReference type="HAMAP-Rule" id="MF_01108"/>
    </source>
</evidence>
<dbReference type="Pfam" id="PF07687">
    <property type="entry name" value="M20_dimer"/>
    <property type="match status" value="1"/>
</dbReference>
<dbReference type="FunFam" id="3.30.70.360:FF:000003">
    <property type="entry name" value="Acetylornithine deacetylase"/>
    <property type="match status" value="1"/>
</dbReference>
<dbReference type="PANTHER" id="PTHR43808">
    <property type="entry name" value="ACETYLORNITHINE DEACETYLASE"/>
    <property type="match status" value="1"/>
</dbReference>
<sequence length="383" mass="43691">MNYKIPLFLEIFTSLIQTPSISSTIQTIDMSNKNFIDLLSNYFNDLDFFVKLYKVPHTINKFNMLASKTVGNRGGLLLSGHTDTVPYDDNLWDSDPFILTNKNNKYYGLGVVDMKGFFAIVLETLKYICFKKLKRSIHILATADEETTMSGAIHFTNNTCLKPDCIIIGEPTSLIPVISHKGHMSISVMVKGQSGHSSNPSLGINSIDIMYDVISKLLQLRTFFKKKYMYNGFNINYPTLNLGKIYGGDSANRICSSCTLLLDIRYTPNIDTKTINILILKYLNPIINKWPQRLEIKKIHEDIPSYYYKHSNIFLKKIENIVNKSSIYADYCTEASFLQKIGPTIILGPGSINQAHQNNEFIDQSYISITRNILWELINYFCL</sequence>
<evidence type="ECO:0000256" key="2">
    <source>
        <dbReference type="ARBA" id="ARBA00005691"/>
    </source>
</evidence>
<feature type="active site" evidence="10">
    <location>
        <position position="145"/>
    </location>
</feature>
<feature type="binding site" evidence="10">
    <location>
        <position position="113"/>
    </location>
    <ligand>
        <name>Zn(2+)</name>
        <dbReference type="ChEBI" id="CHEBI:29105"/>
        <label>2</label>
    </ligand>
</feature>
<dbReference type="EC" id="3.5.1.16" evidence="10"/>
<dbReference type="Gene3D" id="3.30.70.360">
    <property type="match status" value="1"/>
</dbReference>
<dbReference type="HAMAP" id="MF_01108">
    <property type="entry name" value="ArgE"/>
    <property type="match status" value="1"/>
</dbReference>
<keyword evidence="8 10" id="KW-0862">Zinc</keyword>
<keyword evidence="5 10" id="KW-0028">Amino-acid biosynthesis</keyword>
<dbReference type="GO" id="GO:0006526">
    <property type="term" value="P:L-arginine biosynthetic process"/>
    <property type="evidence" value="ECO:0007669"/>
    <property type="project" value="UniProtKB-UniRule"/>
</dbReference>
<dbReference type="InterPro" id="IPR011650">
    <property type="entry name" value="Peptidase_M20_dimer"/>
</dbReference>
<feature type="binding site" evidence="10">
    <location>
        <position position="170"/>
    </location>
    <ligand>
        <name>Zn(2+)</name>
        <dbReference type="ChEBI" id="CHEBI:29105"/>
        <label>1</label>
    </ligand>
</feature>
<evidence type="ECO:0000256" key="4">
    <source>
        <dbReference type="ARBA" id="ARBA00022571"/>
    </source>
</evidence>
<dbReference type="UniPathway" id="UPA00068">
    <property type="reaction ID" value="UER00110"/>
</dbReference>
<dbReference type="Gene3D" id="3.40.630.10">
    <property type="entry name" value="Zn peptidases"/>
    <property type="match status" value="1"/>
</dbReference>
<evidence type="ECO:0000256" key="5">
    <source>
        <dbReference type="ARBA" id="ARBA00022605"/>
    </source>
</evidence>
<dbReference type="PANTHER" id="PTHR43808:SF1">
    <property type="entry name" value="ACETYLORNITHINE DEACETYLASE"/>
    <property type="match status" value="1"/>
</dbReference>
<feature type="binding site" evidence="10">
    <location>
        <position position="146"/>
    </location>
    <ligand>
        <name>Zn(2+)</name>
        <dbReference type="ChEBI" id="CHEBI:29105"/>
        <label>2</label>
    </ligand>
</feature>
<evidence type="ECO:0000256" key="1">
    <source>
        <dbReference type="ARBA" id="ARBA00004496"/>
    </source>
</evidence>
<comment type="similarity">
    <text evidence="2 10">Belongs to the peptidase M20A family. ArgE subfamily.</text>
</comment>
<protein>
    <recommendedName>
        <fullName evidence="10">Acetylornithine deacetylase</fullName>
        <shortName evidence="10">AO</shortName>
        <shortName evidence="10">Acetylornithinase</shortName>
        <ecNumber evidence="10">3.5.1.16</ecNumber>
    </recommendedName>
    <alternativeName>
        <fullName evidence="10">N-acetylornithinase</fullName>
        <shortName evidence="10">NAO</shortName>
    </alternativeName>
</protein>
<dbReference type="GO" id="GO:0005737">
    <property type="term" value="C:cytoplasm"/>
    <property type="evidence" value="ECO:0007669"/>
    <property type="project" value="UniProtKB-SubCell"/>
</dbReference>
<dbReference type="CDD" id="cd03894">
    <property type="entry name" value="M20_ArgE"/>
    <property type="match status" value="1"/>
</dbReference>
<dbReference type="SUPFAM" id="SSF53187">
    <property type="entry name" value="Zn-dependent exopeptidases"/>
    <property type="match status" value="1"/>
</dbReference>
<comment type="cofactor">
    <cofactor evidence="10">
        <name>Zn(2+)</name>
        <dbReference type="ChEBI" id="CHEBI:29105"/>
    </cofactor>
    <cofactor evidence="10">
        <name>Co(2+)</name>
        <dbReference type="ChEBI" id="CHEBI:48828"/>
    </cofactor>
    <text evidence="10">Binds 2 Zn(2+) or Co(2+) ions per subunit.</text>
</comment>
<dbReference type="OrthoDB" id="3665926at2"/>
<comment type="cofactor">
    <cofactor evidence="10">
        <name>glutathione</name>
        <dbReference type="ChEBI" id="CHEBI:57925"/>
    </cofactor>
</comment>
<dbReference type="Proteomes" id="UP000317544">
    <property type="component" value="Chromosome"/>
</dbReference>
<dbReference type="NCBIfam" id="NF003474">
    <property type="entry name" value="PRK05111.1"/>
    <property type="match status" value="1"/>
</dbReference>
<dbReference type="InterPro" id="IPR002933">
    <property type="entry name" value="Peptidase_M20"/>
</dbReference>